<feature type="chain" id="PRO_5040116081" description="Peptidase S1 domain-containing protein" evidence="3">
    <location>
        <begin position="20"/>
        <end position="308"/>
    </location>
</feature>
<dbReference type="SMART" id="SM00020">
    <property type="entry name" value="Tryp_SPc"/>
    <property type="match status" value="1"/>
</dbReference>
<dbReference type="Proteomes" id="UP001152798">
    <property type="component" value="Chromosome 1"/>
</dbReference>
<dbReference type="OrthoDB" id="6605387at2759"/>
<feature type="signal peptide" evidence="3">
    <location>
        <begin position="1"/>
        <end position="19"/>
    </location>
</feature>
<keyword evidence="6" id="KW-1185">Reference proteome</keyword>
<evidence type="ECO:0000259" key="4">
    <source>
        <dbReference type="PROSITE" id="PS50240"/>
    </source>
</evidence>
<proteinExistence type="inferred from homology"/>
<dbReference type="EMBL" id="OV725077">
    <property type="protein sequence ID" value="CAH1390285.1"/>
    <property type="molecule type" value="Genomic_DNA"/>
</dbReference>
<dbReference type="SUPFAM" id="SSF50494">
    <property type="entry name" value="Trypsin-like serine proteases"/>
    <property type="match status" value="1"/>
</dbReference>
<dbReference type="FunFam" id="2.40.10.10:FF:000068">
    <property type="entry name" value="transmembrane protease serine 2"/>
    <property type="match status" value="1"/>
</dbReference>
<evidence type="ECO:0000313" key="5">
    <source>
        <dbReference type="EMBL" id="CAH1390285.1"/>
    </source>
</evidence>
<dbReference type="InterPro" id="IPR033116">
    <property type="entry name" value="TRYPSIN_SER"/>
</dbReference>
<dbReference type="InterPro" id="IPR043504">
    <property type="entry name" value="Peptidase_S1_PA_chymotrypsin"/>
</dbReference>
<evidence type="ECO:0000256" key="3">
    <source>
        <dbReference type="SAM" id="SignalP"/>
    </source>
</evidence>
<comment type="similarity">
    <text evidence="2">Belongs to the peptidase S1 family. CLIP subfamily.</text>
</comment>
<dbReference type="PROSITE" id="PS50240">
    <property type="entry name" value="TRYPSIN_DOM"/>
    <property type="match status" value="1"/>
</dbReference>
<dbReference type="InterPro" id="IPR009003">
    <property type="entry name" value="Peptidase_S1_PA"/>
</dbReference>
<dbReference type="InterPro" id="IPR001314">
    <property type="entry name" value="Peptidase_S1A"/>
</dbReference>
<accession>A0A9P0H1Y2</accession>
<dbReference type="PROSITE" id="PS00135">
    <property type="entry name" value="TRYPSIN_SER"/>
    <property type="match status" value="1"/>
</dbReference>
<evidence type="ECO:0000313" key="6">
    <source>
        <dbReference type="Proteomes" id="UP001152798"/>
    </source>
</evidence>
<sequence>MKEMKSIICFTAVLGLAWSLPSYWEDNTFVSKESSEDGQGKGVKSTNCSCGWTNKGRIVGGREALVNEYPLMAGLVSAEDQLLFCGASIITTHHALTAVHCTIEYKGQKIFLAVGEHNLLSDKEKEAALYPIDRTIEHENYNDMTLANDIALVVVKRKIDFSQRIGPVCLPNKVLNLVNEHVKVLGWGLTTDGGSQSSVLMKVNLKVIPTSECFKSHPIDIGSPKAKNVMCTYRDNKDSCEGDSGGPVIWLDPETNRFTLVGLVSHGRMCAGDSPAINVNVGFFLPWIQEKIASTGFKEKTCAKTNKK</sequence>
<dbReference type="AlphaFoldDB" id="A0A9P0H1Y2"/>
<dbReference type="Pfam" id="PF00089">
    <property type="entry name" value="Trypsin"/>
    <property type="match status" value="1"/>
</dbReference>
<gene>
    <name evidence="5" type="ORF">NEZAVI_LOCUS1506</name>
</gene>
<organism evidence="5 6">
    <name type="scientific">Nezara viridula</name>
    <name type="common">Southern green stink bug</name>
    <name type="synonym">Cimex viridulus</name>
    <dbReference type="NCBI Taxonomy" id="85310"/>
    <lineage>
        <taxon>Eukaryota</taxon>
        <taxon>Metazoa</taxon>
        <taxon>Ecdysozoa</taxon>
        <taxon>Arthropoda</taxon>
        <taxon>Hexapoda</taxon>
        <taxon>Insecta</taxon>
        <taxon>Pterygota</taxon>
        <taxon>Neoptera</taxon>
        <taxon>Paraneoptera</taxon>
        <taxon>Hemiptera</taxon>
        <taxon>Heteroptera</taxon>
        <taxon>Panheteroptera</taxon>
        <taxon>Pentatomomorpha</taxon>
        <taxon>Pentatomoidea</taxon>
        <taxon>Pentatomidae</taxon>
        <taxon>Pentatominae</taxon>
        <taxon>Nezara</taxon>
    </lineage>
</organism>
<dbReference type="GO" id="GO:0004252">
    <property type="term" value="F:serine-type endopeptidase activity"/>
    <property type="evidence" value="ECO:0007669"/>
    <property type="project" value="InterPro"/>
</dbReference>
<dbReference type="CDD" id="cd00190">
    <property type="entry name" value="Tryp_SPc"/>
    <property type="match status" value="1"/>
</dbReference>
<name>A0A9P0H1Y2_NEZVI</name>
<reference evidence="5" key="1">
    <citation type="submission" date="2022-01" db="EMBL/GenBank/DDBJ databases">
        <authorList>
            <person name="King R."/>
        </authorList>
    </citation>
    <scope>NUCLEOTIDE SEQUENCE</scope>
</reference>
<keyword evidence="1" id="KW-1015">Disulfide bond</keyword>
<keyword evidence="3" id="KW-0732">Signal</keyword>
<dbReference type="InterPro" id="IPR051487">
    <property type="entry name" value="Ser/Thr_Proteases_Immune/Dev"/>
</dbReference>
<evidence type="ECO:0000256" key="2">
    <source>
        <dbReference type="ARBA" id="ARBA00024195"/>
    </source>
</evidence>
<dbReference type="InterPro" id="IPR001254">
    <property type="entry name" value="Trypsin_dom"/>
</dbReference>
<dbReference type="PRINTS" id="PR00722">
    <property type="entry name" value="CHYMOTRYPSIN"/>
</dbReference>
<dbReference type="Gene3D" id="2.40.10.10">
    <property type="entry name" value="Trypsin-like serine proteases"/>
    <property type="match status" value="1"/>
</dbReference>
<dbReference type="GO" id="GO:0006508">
    <property type="term" value="P:proteolysis"/>
    <property type="evidence" value="ECO:0007669"/>
    <property type="project" value="InterPro"/>
</dbReference>
<dbReference type="PANTHER" id="PTHR24256">
    <property type="entry name" value="TRYPTASE-RELATED"/>
    <property type="match status" value="1"/>
</dbReference>
<feature type="domain" description="Peptidase S1" evidence="4">
    <location>
        <begin position="58"/>
        <end position="293"/>
    </location>
</feature>
<protein>
    <recommendedName>
        <fullName evidence="4">Peptidase S1 domain-containing protein</fullName>
    </recommendedName>
</protein>
<evidence type="ECO:0000256" key="1">
    <source>
        <dbReference type="ARBA" id="ARBA00023157"/>
    </source>
</evidence>